<accession>A0A8K0MIJ3</accession>
<dbReference type="SMART" id="SM00580">
    <property type="entry name" value="PUG"/>
    <property type="match status" value="1"/>
</dbReference>
<dbReference type="Proteomes" id="UP000796880">
    <property type="component" value="Unassembled WGS sequence"/>
</dbReference>
<feature type="domain" description="KEN" evidence="29">
    <location>
        <begin position="780"/>
        <end position="911"/>
    </location>
</feature>
<dbReference type="GO" id="GO:0016787">
    <property type="term" value="F:hydrolase activity"/>
    <property type="evidence" value="ECO:0007669"/>
    <property type="project" value="UniProtKB-KW"/>
</dbReference>
<dbReference type="GO" id="GO:0051082">
    <property type="term" value="F:unfolded protein binding"/>
    <property type="evidence" value="ECO:0007669"/>
    <property type="project" value="TreeGrafter"/>
</dbReference>
<evidence type="ECO:0000256" key="21">
    <source>
        <dbReference type="ARBA" id="ARBA00023230"/>
    </source>
</evidence>
<feature type="compositionally biased region" description="Polar residues" evidence="26">
    <location>
        <begin position="430"/>
        <end position="448"/>
    </location>
</feature>
<dbReference type="GO" id="GO:1990604">
    <property type="term" value="C:IRE1-TRAF2-ASK1 complex"/>
    <property type="evidence" value="ECO:0007669"/>
    <property type="project" value="TreeGrafter"/>
</dbReference>
<evidence type="ECO:0000256" key="17">
    <source>
        <dbReference type="ARBA" id="ARBA00023157"/>
    </source>
</evidence>
<dbReference type="InterPro" id="IPR000719">
    <property type="entry name" value="Prot_kinase_dom"/>
</dbReference>
<keyword evidence="9" id="KW-0418">Kinase</keyword>
<evidence type="ECO:0000313" key="31">
    <source>
        <dbReference type="Proteomes" id="UP000796880"/>
    </source>
</evidence>
<keyword evidence="18" id="KW-0804">Transcription</keyword>
<dbReference type="InterPro" id="IPR038357">
    <property type="entry name" value="KEN_sf"/>
</dbReference>
<dbReference type="PANTHER" id="PTHR13954:SF27">
    <property type="entry name" value="SERINE_THREONINE-PROTEIN KINASE_ENDORIBONUCLEASE IRE1B"/>
    <property type="match status" value="1"/>
</dbReference>
<evidence type="ECO:0000256" key="5">
    <source>
        <dbReference type="ARBA" id="ARBA00022679"/>
    </source>
</evidence>
<dbReference type="PROSITE" id="PS51392">
    <property type="entry name" value="KEN"/>
    <property type="match status" value="1"/>
</dbReference>
<keyword evidence="6" id="KW-0812">Transmembrane</keyword>
<dbReference type="GO" id="GO:0008380">
    <property type="term" value="P:RNA splicing"/>
    <property type="evidence" value="ECO:0007669"/>
    <property type="project" value="UniProtKB-KW"/>
</dbReference>
<dbReference type="Pfam" id="PF00069">
    <property type="entry name" value="Pkinase"/>
    <property type="match status" value="1"/>
</dbReference>
<dbReference type="GO" id="GO:0006397">
    <property type="term" value="P:mRNA processing"/>
    <property type="evidence" value="ECO:0007669"/>
    <property type="project" value="UniProtKB-KW"/>
</dbReference>
<dbReference type="AlphaFoldDB" id="A0A8K0MIJ3"/>
<dbReference type="Gene3D" id="1.20.1440.180">
    <property type="entry name" value="KEN domain"/>
    <property type="match status" value="1"/>
</dbReference>
<feature type="domain" description="Protein kinase" evidence="28">
    <location>
        <begin position="487"/>
        <end position="777"/>
    </location>
</feature>
<evidence type="ECO:0000256" key="15">
    <source>
        <dbReference type="ARBA" id="ARBA00023015"/>
    </source>
</evidence>
<dbReference type="GO" id="GO:0005524">
    <property type="term" value="F:ATP binding"/>
    <property type="evidence" value="ECO:0007669"/>
    <property type="project" value="UniProtKB-KW"/>
</dbReference>
<keyword evidence="8" id="KW-0547">Nucleotide-binding</keyword>
<dbReference type="OrthoDB" id="63989at2759"/>
<evidence type="ECO:0000256" key="3">
    <source>
        <dbReference type="ARBA" id="ARBA00022527"/>
    </source>
</evidence>
<name>A0A8K0MIJ3_9ROSA</name>
<dbReference type="FunFam" id="3.30.200.20:FF:000077">
    <property type="entry name" value="Putative Serine/threonine-protein kinase/endoribonuclease IRE1"/>
    <property type="match status" value="1"/>
</dbReference>
<keyword evidence="19" id="KW-0325">Glycoprotein</keyword>
<feature type="signal peptide" evidence="27">
    <location>
        <begin position="1"/>
        <end position="16"/>
    </location>
</feature>
<dbReference type="Gene3D" id="2.130.10.10">
    <property type="entry name" value="YVTN repeat-like/Quinoprotein amine dehydrogenase"/>
    <property type="match status" value="1"/>
</dbReference>
<dbReference type="GO" id="GO:0009751">
    <property type="term" value="P:response to salicylic acid"/>
    <property type="evidence" value="ECO:0007669"/>
    <property type="project" value="UniProtKB-ARBA"/>
</dbReference>
<dbReference type="GO" id="GO:0036498">
    <property type="term" value="P:IRE1-mediated unfolded protein response"/>
    <property type="evidence" value="ECO:0007669"/>
    <property type="project" value="TreeGrafter"/>
</dbReference>
<dbReference type="PROSITE" id="PS00108">
    <property type="entry name" value="PROTEIN_KINASE_ST"/>
    <property type="match status" value="1"/>
</dbReference>
<comment type="caution">
    <text evidence="30">The sequence shown here is derived from an EMBL/GenBank/DDBJ whole genome shotgun (WGS) entry which is preliminary data.</text>
</comment>
<dbReference type="Gene3D" id="3.30.200.20">
    <property type="entry name" value="Phosphorylase Kinase, domain 1"/>
    <property type="match status" value="1"/>
</dbReference>
<evidence type="ECO:0000256" key="27">
    <source>
        <dbReference type="SAM" id="SignalP"/>
    </source>
</evidence>
<feature type="chain" id="PRO_5035452352" description="non-specific serine/threonine protein kinase" evidence="27">
    <location>
        <begin position="17"/>
        <end position="914"/>
    </location>
</feature>
<evidence type="ECO:0000256" key="26">
    <source>
        <dbReference type="SAM" id="MobiDB-lite"/>
    </source>
</evidence>
<evidence type="ECO:0000256" key="16">
    <source>
        <dbReference type="ARBA" id="ARBA00023136"/>
    </source>
</evidence>
<keyword evidence="20" id="KW-0508">mRNA splicing</keyword>
<evidence type="ECO:0000256" key="9">
    <source>
        <dbReference type="ARBA" id="ARBA00022777"/>
    </source>
</evidence>
<comment type="catalytic activity">
    <reaction evidence="24">
        <text>L-seryl-[protein] + ATP = O-phospho-L-seryl-[protein] + ADP + H(+)</text>
        <dbReference type="Rhea" id="RHEA:17989"/>
        <dbReference type="Rhea" id="RHEA-COMP:9863"/>
        <dbReference type="Rhea" id="RHEA-COMP:11604"/>
        <dbReference type="ChEBI" id="CHEBI:15378"/>
        <dbReference type="ChEBI" id="CHEBI:29999"/>
        <dbReference type="ChEBI" id="CHEBI:30616"/>
        <dbReference type="ChEBI" id="CHEBI:83421"/>
        <dbReference type="ChEBI" id="CHEBI:456216"/>
        <dbReference type="EC" id="2.7.11.1"/>
    </reaction>
</comment>
<gene>
    <name evidence="30" type="ORF">FNV43_RR12095</name>
</gene>
<keyword evidence="13" id="KW-0391">Immunity</keyword>
<keyword evidence="7 27" id="KW-0732">Signal</keyword>
<dbReference type="InterPro" id="IPR011047">
    <property type="entry name" value="Quinoprotein_ADH-like_sf"/>
</dbReference>
<feature type="region of interest" description="Disordered" evidence="26">
    <location>
        <begin position="426"/>
        <end position="453"/>
    </location>
</feature>
<keyword evidence="21" id="KW-0834">Unfolded protein response</keyword>
<evidence type="ECO:0000256" key="18">
    <source>
        <dbReference type="ARBA" id="ARBA00023163"/>
    </source>
</evidence>
<dbReference type="CDD" id="cd10422">
    <property type="entry name" value="RNase_Ire1"/>
    <property type="match status" value="1"/>
</dbReference>
<dbReference type="EC" id="2.7.11.1" evidence="2"/>
<dbReference type="EMBL" id="VOIH02000005">
    <property type="protein sequence ID" value="KAF3446915.1"/>
    <property type="molecule type" value="Genomic_DNA"/>
</dbReference>
<dbReference type="PANTHER" id="PTHR13954">
    <property type="entry name" value="IRE1-RELATED"/>
    <property type="match status" value="1"/>
</dbReference>
<dbReference type="GO" id="GO:0042742">
    <property type="term" value="P:defense response to bacterium"/>
    <property type="evidence" value="ECO:0007669"/>
    <property type="project" value="UniProtKB-ARBA"/>
</dbReference>
<dbReference type="GO" id="GO:0002376">
    <property type="term" value="P:immune system process"/>
    <property type="evidence" value="ECO:0007669"/>
    <property type="project" value="UniProtKB-KW"/>
</dbReference>
<comment type="catalytic activity">
    <reaction evidence="23">
        <text>L-threonyl-[protein] + ATP = O-phospho-L-threonyl-[protein] + ADP + H(+)</text>
        <dbReference type="Rhea" id="RHEA:46608"/>
        <dbReference type="Rhea" id="RHEA-COMP:11060"/>
        <dbReference type="Rhea" id="RHEA-COMP:11605"/>
        <dbReference type="ChEBI" id="CHEBI:15378"/>
        <dbReference type="ChEBI" id="CHEBI:30013"/>
        <dbReference type="ChEBI" id="CHEBI:30616"/>
        <dbReference type="ChEBI" id="CHEBI:61977"/>
        <dbReference type="ChEBI" id="CHEBI:456216"/>
        <dbReference type="EC" id="2.7.11.1"/>
    </reaction>
</comment>
<dbReference type="PROSITE" id="PS50011">
    <property type="entry name" value="PROTEIN_KINASE_DOM"/>
    <property type="match status" value="1"/>
</dbReference>
<dbReference type="FunFam" id="1.10.510.10:FF:000463">
    <property type="entry name" value="Serine/threonine-protein kinase/endoribonuclease IRE1a"/>
    <property type="match status" value="1"/>
</dbReference>
<keyword evidence="5" id="KW-0808">Transferase</keyword>
<comment type="subcellular location">
    <subcellularLocation>
        <location evidence="1">Endoplasmic reticulum membrane</location>
        <topology evidence="1">Single-pass type I membrane protein</topology>
    </subcellularLocation>
</comment>
<evidence type="ECO:0000256" key="1">
    <source>
        <dbReference type="ARBA" id="ARBA00004115"/>
    </source>
</evidence>
<evidence type="ECO:0000256" key="23">
    <source>
        <dbReference type="ARBA" id="ARBA00047899"/>
    </source>
</evidence>
<evidence type="ECO:0000256" key="2">
    <source>
        <dbReference type="ARBA" id="ARBA00012513"/>
    </source>
</evidence>
<evidence type="ECO:0000256" key="13">
    <source>
        <dbReference type="ARBA" id="ARBA00022859"/>
    </source>
</evidence>
<keyword evidence="15" id="KW-0805">Transcription regulation</keyword>
<dbReference type="InterPro" id="IPR011009">
    <property type="entry name" value="Kinase-like_dom_sf"/>
</dbReference>
<evidence type="ECO:0000256" key="6">
    <source>
        <dbReference type="ARBA" id="ARBA00022692"/>
    </source>
</evidence>
<dbReference type="SUPFAM" id="SSF56112">
    <property type="entry name" value="Protein kinase-like (PK-like)"/>
    <property type="match status" value="1"/>
</dbReference>
<comment type="subunit">
    <text evidence="25">Homodimer; disulfide-linked. Dimer formation is driven by hydrophobic interactions within the N-terminal luminal domains and stabilized by disulfide bridges.</text>
</comment>
<dbReference type="InterPro" id="IPR015943">
    <property type="entry name" value="WD40/YVTN_repeat-like_dom_sf"/>
</dbReference>
<keyword evidence="22" id="KW-0511">Multifunctional enzyme</keyword>
<dbReference type="Pfam" id="PF06479">
    <property type="entry name" value="Ribonuc_2-5A"/>
    <property type="match status" value="1"/>
</dbReference>
<protein>
    <recommendedName>
        <fullName evidence="2">non-specific serine/threonine protein kinase</fullName>
        <ecNumber evidence="2">2.7.11.1</ecNumber>
    </recommendedName>
</protein>
<evidence type="ECO:0000256" key="24">
    <source>
        <dbReference type="ARBA" id="ARBA00048679"/>
    </source>
</evidence>
<evidence type="ECO:0000256" key="10">
    <source>
        <dbReference type="ARBA" id="ARBA00022801"/>
    </source>
</evidence>
<evidence type="ECO:0000256" key="25">
    <source>
        <dbReference type="ARBA" id="ARBA00065357"/>
    </source>
</evidence>
<keyword evidence="16" id="KW-0472">Membrane</keyword>
<dbReference type="InterPro" id="IPR018391">
    <property type="entry name" value="PQQ_b-propeller_rpt"/>
</dbReference>
<keyword evidence="31" id="KW-1185">Reference proteome</keyword>
<evidence type="ECO:0000256" key="12">
    <source>
        <dbReference type="ARBA" id="ARBA00022840"/>
    </source>
</evidence>
<dbReference type="SMART" id="SM00220">
    <property type="entry name" value="S_TKc"/>
    <property type="match status" value="1"/>
</dbReference>
<evidence type="ECO:0000256" key="11">
    <source>
        <dbReference type="ARBA" id="ARBA00022824"/>
    </source>
</evidence>
<evidence type="ECO:0000259" key="29">
    <source>
        <dbReference type="PROSITE" id="PS51392"/>
    </source>
</evidence>
<evidence type="ECO:0000256" key="4">
    <source>
        <dbReference type="ARBA" id="ARBA00022664"/>
    </source>
</evidence>
<dbReference type="FunFam" id="1.20.1440.180:FF:000002">
    <property type="entry name" value="Serine/threonine-protein kinase/endoribonuclease IRE1"/>
    <property type="match status" value="1"/>
</dbReference>
<keyword evidence="4" id="KW-0507">mRNA processing</keyword>
<evidence type="ECO:0000259" key="28">
    <source>
        <dbReference type="PROSITE" id="PS50011"/>
    </source>
</evidence>
<dbReference type="FunFam" id="2.130.10.10:FF:001716">
    <property type="entry name" value="Inositol requiring 1-1"/>
    <property type="match status" value="1"/>
</dbReference>
<keyword evidence="3" id="KW-0723">Serine/threonine-protein kinase</keyword>
<reference evidence="30" key="1">
    <citation type="submission" date="2020-03" db="EMBL/GenBank/DDBJ databases">
        <title>A high-quality chromosome-level genome assembly of a woody plant with both climbing and erect habits, Rhamnella rubrinervis.</title>
        <authorList>
            <person name="Lu Z."/>
            <person name="Yang Y."/>
            <person name="Zhu X."/>
            <person name="Sun Y."/>
        </authorList>
    </citation>
    <scope>NUCLEOTIDE SEQUENCE</scope>
    <source>
        <strain evidence="30">BYM</strain>
        <tissue evidence="30">Leaf</tissue>
    </source>
</reference>
<dbReference type="GO" id="GO:0004521">
    <property type="term" value="F:RNA endonuclease activity"/>
    <property type="evidence" value="ECO:0007669"/>
    <property type="project" value="InterPro"/>
</dbReference>
<proteinExistence type="predicted"/>
<keyword evidence="10" id="KW-0378">Hydrolase</keyword>
<evidence type="ECO:0000256" key="7">
    <source>
        <dbReference type="ARBA" id="ARBA00022729"/>
    </source>
</evidence>
<evidence type="ECO:0000256" key="14">
    <source>
        <dbReference type="ARBA" id="ARBA00022989"/>
    </source>
</evidence>
<evidence type="ECO:0000256" key="19">
    <source>
        <dbReference type="ARBA" id="ARBA00023180"/>
    </source>
</evidence>
<evidence type="ECO:0000256" key="20">
    <source>
        <dbReference type="ARBA" id="ARBA00023187"/>
    </source>
</evidence>
<dbReference type="InterPro" id="IPR045133">
    <property type="entry name" value="IRE1/2-like"/>
</dbReference>
<evidence type="ECO:0000256" key="8">
    <source>
        <dbReference type="ARBA" id="ARBA00022741"/>
    </source>
</evidence>
<keyword evidence="17" id="KW-1015">Disulfide bond</keyword>
<keyword evidence="11" id="KW-0256">Endoplasmic reticulum</keyword>
<evidence type="ECO:0000256" key="22">
    <source>
        <dbReference type="ARBA" id="ARBA00023268"/>
    </source>
</evidence>
<dbReference type="GO" id="GO:0004674">
    <property type="term" value="F:protein serine/threonine kinase activity"/>
    <property type="evidence" value="ECO:0007669"/>
    <property type="project" value="UniProtKB-KW"/>
</dbReference>
<dbReference type="InterPro" id="IPR010513">
    <property type="entry name" value="KEN_dom"/>
</dbReference>
<keyword evidence="12" id="KW-0067">ATP-binding</keyword>
<dbReference type="SUPFAM" id="SSF50998">
    <property type="entry name" value="Quinoprotein alcohol dehydrogenase-like"/>
    <property type="match status" value="1"/>
</dbReference>
<dbReference type="SMART" id="SM00564">
    <property type="entry name" value="PQQ"/>
    <property type="match status" value="3"/>
</dbReference>
<sequence>MRRSLIYLLLLEIVFAQLIGCFSDTVTSETSLSKPFSEGLNHFNSLLPPTPKNEALVVGLDGQIYLVDANSREILWSLSSGLPIYSSYQIPDHESCKGKTNASELTSDFYVDCGDDWALYLHRKTFGKVKLPLSAEEYVKMTPYISEDGGVTLGSKSTTMFLVDATSGKVIHSYKLADSTSTSQVHSGENNPVLLKDIAGESVESSPVDLETVEQLLYVMRTDYSLQHHSPNTGTILWNVSVAEFDAAFRFPATKNDHGAKYRSHLKSSLSHQMRPAILRVRDNRLMESLSVFDRLDEGLPLPQQKQLFLPPNNHNLPTLAAGRIPVASGRNGDRELLALPLPEVENSGILGTHDSSSEKTNTTGIVAETKVWFQLQYFVQLLPTLLSILGFVFYRFVTSRKHPTVSKMAEEYKLQTVVPKKKKTRRLGNNKNCINSEKNSTGISNENKGGDSNGLLHIEESERKSLLTVSDVVDGRLSGRRIGKLVVSSNEIAKGSNGTIVLEGIYDGRPVAVKRLVQTHHDVALKEIQNLIASDQHPNIVRWHGVECDQDFVYLSLERCTCSLNDLIYFYSESFQSQIINKDLDSHFPNEYKIRLHSTMEKNVGIELWKADGYPTQQLLKLMRDVVSGLAHLHELGIIHRDLKPQNVLISMDRSLSAKLSDMGISKRLNGDRFSISQNVTGYGSSGWQAPEQILHQRQTRAVDLFSLGCVLFFCVAGGKHPYGDNIERDVNIVNDRKDLFLVENMPEAVDLFSHLLHPNPDMRPKARDVWHHPFFWSSEIRLSFLRDASDRVELEDRENESELLNALESKAMVAFNGKWDEKLETAFIDNIGRYRRYKFNSVRDLLRVIRNKLNHYRELPQEIKEILGPVPEGFDRYFTRRFPKLLIEVYRVMHEYCKEEEFFCKYIESNLI</sequence>
<keyword evidence="14" id="KW-1133">Transmembrane helix</keyword>
<dbReference type="InterPro" id="IPR008271">
    <property type="entry name" value="Ser/Thr_kinase_AS"/>
</dbReference>
<dbReference type="Gene3D" id="1.10.510.10">
    <property type="entry name" value="Transferase(Phosphotransferase) domain 1"/>
    <property type="match status" value="1"/>
</dbReference>
<evidence type="ECO:0000313" key="30">
    <source>
        <dbReference type="EMBL" id="KAF3446915.1"/>
    </source>
</evidence>
<organism evidence="30 31">
    <name type="scientific">Rhamnella rubrinervis</name>
    <dbReference type="NCBI Taxonomy" id="2594499"/>
    <lineage>
        <taxon>Eukaryota</taxon>
        <taxon>Viridiplantae</taxon>
        <taxon>Streptophyta</taxon>
        <taxon>Embryophyta</taxon>
        <taxon>Tracheophyta</taxon>
        <taxon>Spermatophyta</taxon>
        <taxon>Magnoliopsida</taxon>
        <taxon>eudicotyledons</taxon>
        <taxon>Gunneridae</taxon>
        <taxon>Pentapetalae</taxon>
        <taxon>rosids</taxon>
        <taxon>fabids</taxon>
        <taxon>Rosales</taxon>
        <taxon>Rhamnaceae</taxon>
        <taxon>rhamnoid group</taxon>
        <taxon>Rhamneae</taxon>
        <taxon>Rhamnella</taxon>
    </lineage>
</organism>